<evidence type="ECO:0000256" key="4">
    <source>
        <dbReference type="ARBA" id="ARBA00022676"/>
    </source>
</evidence>
<dbReference type="InterPro" id="IPR050396">
    <property type="entry name" value="Glycosyltr_51/Transpeptidase"/>
</dbReference>
<keyword evidence="7" id="KW-0378">Hydrolase</keyword>
<name>A0ABU9DP78_9BACL</name>
<evidence type="ECO:0000256" key="14">
    <source>
        <dbReference type="ARBA" id="ARBA00034000"/>
    </source>
</evidence>
<evidence type="ECO:0000256" key="1">
    <source>
        <dbReference type="ARBA" id="ARBA00022475"/>
    </source>
</evidence>
<evidence type="ECO:0000256" key="7">
    <source>
        <dbReference type="ARBA" id="ARBA00022801"/>
    </source>
</evidence>
<dbReference type="Gene3D" id="3.40.710.10">
    <property type="entry name" value="DD-peptidase/beta-lactamase superfamily"/>
    <property type="match status" value="1"/>
</dbReference>
<evidence type="ECO:0000256" key="2">
    <source>
        <dbReference type="ARBA" id="ARBA00022645"/>
    </source>
</evidence>
<reference evidence="20 21" key="1">
    <citation type="submission" date="2024-04" db="EMBL/GenBank/DDBJ databases">
        <title>draft genome sequnece of Paenibacillus filicis.</title>
        <authorList>
            <person name="Kim D.-U."/>
        </authorList>
    </citation>
    <scope>NUCLEOTIDE SEQUENCE [LARGE SCALE GENOMIC DNA]</scope>
    <source>
        <strain evidence="20 21">KACC14197</strain>
    </source>
</reference>
<dbReference type="PANTHER" id="PTHR32282:SF32">
    <property type="entry name" value="PENICILLIN-BINDING PROTEIN 2A"/>
    <property type="match status" value="1"/>
</dbReference>
<dbReference type="SUPFAM" id="SSF56601">
    <property type="entry name" value="beta-lactamase/transpeptidase-like"/>
    <property type="match status" value="1"/>
</dbReference>
<feature type="region of interest" description="Disordered" evidence="16">
    <location>
        <begin position="698"/>
        <end position="760"/>
    </location>
</feature>
<evidence type="ECO:0000256" key="13">
    <source>
        <dbReference type="ARBA" id="ARBA00023316"/>
    </source>
</evidence>
<comment type="catalytic activity">
    <reaction evidence="15">
        <text>[GlcNAc-(1-&gt;4)-Mur2Ac(oyl-L-Ala-gamma-D-Glu-L-Lys-D-Ala-D-Ala)](n)-di-trans,octa-cis-undecaprenyl diphosphate + beta-D-GlcNAc-(1-&gt;4)-Mur2Ac(oyl-L-Ala-gamma-D-Glu-L-Lys-D-Ala-D-Ala)-di-trans,octa-cis-undecaprenyl diphosphate = [GlcNAc-(1-&gt;4)-Mur2Ac(oyl-L-Ala-gamma-D-Glu-L-Lys-D-Ala-D-Ala)](n+1)-di-trans,octa-cis-undecaprenyl diphosphate + di-trans,octa-cis-undecaprenyl diphosphate + H(+)</text>
        <dbReference type="Rhea" id="RHEA:23708"/>
        <dbReference type="Rhea" id="RHEA-COMP:9602"/>
        <dbReference type="Rhea" id="RHEA-COMP:9603"/>
        <dbReference type="ChEBI" id="CHEBI:15378"/>
        <dbReference type="ChEBI" id="CHEBI:58405"/>
        <dbReference type="ChEBI" id="CHEBI:60033"/>
        <dbReference type="ChEBI" id="CHEBI:78435"/>
        <dbReference type="EC" id="2.4.99.28"/>
    </reaction>
</comment>
<accession>A0ABU9DP78</accession>
<evidence type="ECO:0000256" key="3">
    <source>
        <dbReference type="ARBA" id="ARBA00022670"/>
    </source>
</evidence>
<dbReference type="SUPFAM" id="SSF53955">
    <property type="entry name" value="Lysozyme-like"/>
    <property type="match status" value="1"/>
</dbReference>
<keyword evidence="8" id="KW-0133">Cell shape</keyword>
<evidence type="ECO:0000256" key="10">
    <source>
        <dbReference type="ARBA" id="ARBA00022989"/>
    </source>
</evidence>
<feature type="domain" description="Glycosyl transferase family 51" evidence="19">
    <location>
        <begin position="115"/>
        <end position="290"/>
    </location>
</feature>
<gene>
    <name evidence="20" type="ORF">WMW72_22465</name>
</gene>
<dbReference type="InterPro" id="IPR001264">
    <property type="entry name" value="Glyco_trans_51"/>
</dbReference>
<dbReference type="Gene3D" id="1.10.3810.10">
    <property type="entry name" value="Biosynthetic peptidoglycan transglycosylase-like"/>
    <property type="match status" value="1"/>
</dbReference>
<evidence type="ECO:0000313" key="21">
    <source>
        <dbReference type="Proteomes" id="UP001469365"/>
    </source>
</evidence>
<keyword evidence="6 17" id="KW-0812">Transmembrane</keyword>
<dbReference type="PANTHER" id="PTHR32282">
    <property type="entry name" value="BINDING PROTEIN TRANSPEPTIDASE, PUTATIVE-RELATED"/>
    <property type="match status" value="1"/>
</dbReference>
<proteinExistence type="predicted"/>
<dbReference type="Proteomes" id="UP001469365">
    <property type="component" value="Unassembled WGS sequence"/>
</dbReference>
<dbReference type="Pfam" id="PF00905">
    <property type="entry name" value="Transpeptidase"/>
    <property type="match status" value="1"/>
</dbReference>
<keyword evidence="10 17" id="KW-1133">Transmembrane helix</keyword>
<dbReference type="InterPro" id="IPR001460">
    <property type="entry name" value="PCN-bd_Tpept"/>
</dbReference>
<dbReference type="InterPro" id="IPR023346">
    <property type="entry name" value="Lysozyme-like_dom_sf"/>
</dbReference>
<dbReference type="NCBIfam" id="TIGR02074">
    <property type="entry name" value="PBP_1a_fam"/>
    <property type="match status" value="1"/>
</dbReference>
<evidence type="ECO:0000256" key="8">
    <source>
        <dbReference type="ARBA" id="ARBA00022960"/>
    </source>
</evidence>
<feature type="region of interest" description="Disordered" evidence="16">
    <location>
        <begin position="1"/>
        <end position="61"/>
    </location>
</feature>
<evidence type="ECO:0000313" key="20">
    <source>
        <dbReference type="EMBL" id="MEK8130675.1"/>
    </source>
</evidence>
<keyword evidence="12" id="KW-0511">Multifunctional enzyme</keyword>
<dbReference type="RefSeq" id="WP_341417815.1">
    <property type="nucleotide sequence ID" value="NZ_JBBPCC010000016.1"/>
</dbReference>
<dbReference type="EMBL" id="JBBPCC010000016">
    <property type="protein sequence ID" value="MEK8130675.1"/>
    <property type="molecule type" value="Genomic_DNA"/>
</dbReference>
<keyword evidence="11 17" id="KW-0472">Membrane</keyword>
<dbReference type="InterPro" id="IPR036950">
    <property type="entry name" value="PBP_transglycosylase"/>
</dbReference>
<keyword evidence="4" id="KW-0328">Glycosyltransferase</keyword>
<sequence length="760" mass="83327">MKAPQSSDKQAPPFPSSPARAMRSAWVHPTTEAAGRSDEAVSRPGTSRPAPTAREAETVPAKRRKRSRTVLWIFIAAMLLLIISMGLLAGSVSSLDISKLEHPLPEPSFVMDRQGQPVSQLSSSRIEPVPLSQIPKSLQLAIIAVEDRRFYEHRGYDLRSMGRALLRDLQARSMEEGGSTITQQLAKNLFLSSDKTLLRKIKELGYAVKINVSYSKDEILELYLNSIYFGEGRWGVQGAAQQYFGKSVEKLTLPEAALLAGLPKSPTRFSPLRNPEAALERRNLVLSLMQDQGAITKDEYDKAVAVPIELHTDNGESLKGKFPAFVDLVMDEAASKYGFTEQQILTMGLRIYTTMDLKVQQAADEVFAQDALFPASSDKRIVQGSAVLLDPSEGGIRAIVGGRGEQTYRGFNRATEMKRQPGSTFKPLAVYGPALEQGYTTQSALFDGELDIAGYRPRDWDGQTRGEVSLQEAVVRSWNIPAVWLLHEIGMDSGLDYLRRAGITLSEQDRHLSLALGGLSEGVSPLQMAQAYGSIVNQGIRVESHAIERITTKDGQLLVQAEPQQTAVTPPFHAYTLTALLQEVVASGTGTAAQLGGRPVAGKTGTTQLPATEEFAAAGSNSAKDAWFVGFTPELTAAIWVGYDQTDRNHYLTTSGGSVPAVLFREIMTRALQGVEVKPFPVPPEVIRAQEEALRLEQERKKAQEEQDKALKAKEDQEKKEAQDKEKPKKEKDKGKGKDDGKKGNPPDSRKPPKKPNKDN</sequence>
<keyword evidence="2" id="KW-0121">Carboxypeptidase</keyword>
<evidence type="ECO:0000256" key="6">
    <source>
        <dbReference type="ARBA" id="ARBA00022692"/>
    </source>
</evidence>
<keyword evidence="13" id="KW-0961">Cell wall biogenesis/degradation</keyword>
<keyword evidence="21" id="KW-1185">Reference proteome</keyword>
<keyword evidence="1" id="KW-1003">Cell membrane</keyword>
<evidence type="ECO:0000256" key="9">
    <source>
        <dbReference type="ARBA" id="ARBA00022984"/>
    </source>
</evidence>
<keyword evidence="3" id="KW-0645">Protease</keyword>
<evidence type="ECO:0000256" key="5">
    <source>
        <dbReference type="ARBA" id="ARBA00022679"/>
    </source>
</evidence>
<protein>
    <submittedName>
        <fullName evidence="20">PBP1A family penicillin-binding protein</fullName>
    </submittedName>
</protein>
<comment type="catalytic activity">
    <reaction evidence="14">
        <text>Preferential cleavage: (Ac)2-L-Lys-D-Ala-|-D-Ala. Also transpeptidation of peptidyl-alanyl moieties that are N-acyl substituents of D-alanine.</text>
        <dbReference type="EC" id="3.4.16.4"/>
    </reaction>
</comment>
<evidence type="ECO:0000259" key="18">
    <source>
        <dbReference type="Pfam" id="PF00905"/>
    </source>
</evidence>
<keyword evidence="9" id="KW-0573">Peptidoglycan synthesis</keyword>
<keyword evidence="5" id="KW-0808">Transferase</keyword>
<evidence type="ECO:0000256" key="17">
    <source>
        <dbReference type="SAM" id="Phobius"/>
    </source>
</evidence>
<evidence type="ECO:0000256" key="12">
    <source>
        <dbReference type="ARBA" id="ARBA00023268"/>
    </source>
</evidence>
<organism evidence="20 21">
    <name type="scientific">Paenibacillus filicis</name>
    <dbReference type="NCBI Taxonomy" id="669464"/>
    <lineage>
        <taxon>Bacteria</taxon>
        <taxon>Bacillati</taxon>
        <taxon>Bacillota</taxon>
        <taxon>Bacilli</taxon>
        <taxon>Bacillales</taxon>
        <taxon>Paenibacillaceae</taxon>
        <taxon>Paenibacillus</taxon>
    </lineage>
</organism>
<evidence type="ECO:0000256" key="11">
    <source>
        <dbReference type="ARBA" id="ARBA00023136"/>
    </source>
</evidence>
<feature type="domain" description="Penicillin-binding protein transpeptidase" evidence="18">
    <location>
        <begin position="384"/>
        <end position="668"/>
    </location>
</feature>
<dbReference type="Pfam" id="PF00912">
    <property type="entry name" value="Transgly"/>
    <property type="match status" value="1"/>
</dbReference>
<evidence type="ECO:0000259" key="19">
    <source>
        <dbReference type="Pfam" id="PF00912"/>
    </source>
</evidence>
<feature type="transmembrane region" description="Helical" evidence="17">
    <location>
        <begin position="70"/>
        <end position="90"/>
    </location>
</feature>
<dbReference type="InterPro" id="IPR012338">
    <property type="entry name" value="Beta-lactam/transpept-like"/>
</dbReference>
<comment type="caution">
    <text evidence="20">The sequence shown here is derived from an EMBL/GenBank/DDBJ whole genome shotgun (WGS) entry which is preliminary data.</text>
</comment>
<evidence type="ECO:0000256" key="16">
    <source>
        <dbReference type="SAM" id="MobiDB-lite"/>
    </source>
</evidence>
<evidence type="ECO:0000256" key="15">
    <source>
        <dbReference type="ARBA" id="ARBA00049902"/>
    </source>
</evidence>